<comment type="caution">
    <text evidence="2">The sequence shown here is derived from an EMBL/GenBank/DDBJ whole genome shotgun (WGS) entry which is preliminary data.</text>
</comment>
<dbReference type="AlphaFoldDB" id="A0A2C5ZFJ9"/>
<proteinExistence type="predicted"/>
<dbReference type="Pfam" id="PF12296">
    <property type="entry name" value="HsbA"/>
    <property type="match status" value="1"/>
</dbReference>
<evidence type="ECO:0000313" key="3">
    <source>
        <dbReference type="Proteomes" id="UP000226431"/>
    </source>
</evidence>
<gene>
    <name evidence="2" type="ORF">CDD80_6760</name>
</gene>
<protein>
    <recommendedName>
        <fullName evidence="4">Antigenic cell wall galactomannoprotein</fullName>
    </recommendedName>
</protein>
<dbReference type="EMBL" id="NJES01000077">
    <property type="protein sequence ID" value="PHH78492.1"/>
    <property type="molecule type" value="Genomic_DNA"/>
</dbReference>
<feature type="signal peptide" evidence="1">
    <location>
        <begin position="1"/>
        <end position="19"/>
    </location>
</feature>
<sequence>MRPAIILLAVGALAASRQSNKVSNTNSVSDAKSVSDVDTLNKALDETGAKIQSFTNAVHNWTGDALTAPGLVAEALEVRQSLNDLKSKVKGISKISEADLRKKGVHLIRLADPVLSLIEAATEAIGKIEGIPGARTLIYVMLQAEKESYLDLVKALMEKMPDSVSKSGVPGSPDNLKSYTLNFAQLELEKFLKALKPAPEQSTVFDKLISQFSSYVQ</sequence>
<dbReference type="Proteomes" id="UP000226431">
    <property type="component" value="Unassembled WGS sequence"/>
</dbReference>
<accession>A0A2C5ZFJ9</accession>
<keyword evidence="1" id="KW-0732">Signal</keyword>
<organism evidence="2 3">
    <name type="scientific">Ophiocordyceps camponoti-rufipedis</name>
    <dbReference type="NCBI Taxonomy" id="2004952"/>
    <lineage>
        <taxon>Eukaryota</taxon>
        <taxon>Fungi</taxon>
        <taxon>Dikarya</taxon>
        <taxon>Ascomycota</taxon>
        <taxon>Pezizomycotina</taxon>
        <taxon>Sordariomycetes</taxon>
        <taxon>Hypocreomycetidae</taxon>
        <taxon>Hypocreales</taxon>
        <taxon>Ophiocordycipitaceae</taxon>
        <taxon>Ophiocordyceps</taxon>
    </lineage>
</organism>
<evidence type="ECO:0000313" key="2">
    <source>
        <dbReference type="EMBL" id="PHH78492.1"/>
    </source>
</evidence>
<evidence type="ECO:0008006" key="4">
    <source>
        <dbReference type="Google" id="ProtNLM"/>
    </source>
</evidence>
<dbReference type="OrthoDB" id="4927013at2759"/>
<dbReference type="InterPro" id="IPR021054">
    <property type="entry name" value="Cell_wall_mannoprotein_1"/>
</dbReference>
<keyword evidence="3" id="KW-1185">Reference proteome</keyword>
<name>A0A2C5ZFJ9_9HYPO</name>
<reference evidence="2 3" key="1">
    <citation type="submission" date="2017-06" db="EMBL/GenBank/DDBJ databases">
        <title>Ant-infecting Ophiocordyceps genomes reveal a high diversity of potential behavioral manipulation genes and a possible major role for enterotoxins.</title>
        <authorList>
            <person name="De Bekker C."/>
            <person name="Evans H.C."/>
            <person name="Brachmann A."/>
            <person name="Hughes D.P."/>
        </authorList>
    </citation>
    <scope>NUCLEOTIDE SEQUENCE [LARGE SCALE GENOMIC DNA]</scope>
    <source>
        <strain evidence="2 3">Map16</strain>
    </source>
</reference>
<evidence type="ECO:0000256" key="1">
    <source>
        <dbReference type="SAM" id="SignalP"/>
    </source>
</evidence>
<feature type="chain" id="PRO_5012609382" description="Antigenic cell wall galactomannoprotein" evidence="1">
    <location>
        <begin position="20"/>
        <end position="217"/>
    </location>
</feature>